<feature type="transmembrane region" description="Helical" evidence="1">
    <location>
        <begin position="270"/>
        <end position="295"/>
    </location>
</feature>
<dbReference type="Proteomes" id="UP000288197">
    <property type="component" value="Unassembled WGS sequence"/>
</dbReference>
<protein>
    <recommendedName>
        <fullName evidence="4">Beta-carotene 15,15'-monooxygenase</fullName>
    </recommendedName>
</protein>
<feature type="transmembrane region" description="Helical" evidence="1">
    <location>
        <begin position="101"/>
        <end position="123"/>
    </location>
</feature>
<keyword evidence="1" id="KW-0812">Transmembrane</keyword>
<reference evidence="2 3" key="1">
    <citation type="submission" date="2017-05" db="EMBL/GenBank/DDBJ databases">
        <title>Vagococcus spp. assemblies.</title>
        <authorList>
            <person name="Gulvik C.A."/>
        </authorList>
    </citation>
    <scope>NUCLEOTIDE SEQUENCE [LARGE SCALE GENOMIC DNA]</scope>
    <source>
        <strain evidence="2 3">NCFB 2497</strain>
    </source>
</reference>
<dbReference type="NCBIfam" id="NF038403">
    <property type="entry name" value="perm_prefix_1"/>
    <property type="match status" value="1"/>
</dbReference>
<dbReference type="RefSeq" id="WP_114289194.1">
    <property type="nucleotide sequence ID" value="NZ_CP081470.1"/>
</dbReference>
<evidence type="ECO:0000313" key="3">
    <source>
        <dbReference type="Proteomes" id="UP000288197"/>
    </source>
</evidence>
<evidence type="ECO:0000256" key="1">
    <source>
        <dbReference type="SAM" id="Phobius"/>
    </source>
</evidence>
<dbReference type="InterPro" id="IPR047928">
    <property type="entry name" value="Perm_prefix_1"/>
</dbReference>
<keyword evidence="1" id="KW-1133">Transmembrane helix</keyword>
<dbReference type="AlphaFoldDB" id="A0A369B0C8"/>
<gene>
    <name evidence="2" type="ORF">CBF32_05035</name>
</gene>
<dbReference type="GeneID" id="63146007"/>
<keyword evidence="1" id="KW-0472">Membrane</keyword>
<proteinExistence type="predicted"/>
<name>A0A369B0C8_9ENTE</name>
<accession>A0A369B0C8</accession>
<evidence type="ECO:0008006" key="4">
    <source>
        <dbReference type="Google" id="ProtNLM"/>
    </source>
</evidence>
<feature type="transmembrane region" description="Helical" evidence="1">
    <location>
        <begin position="212"/>
        <end position="232"/>
    </location>
</feature>
<dbReference type="OrthoDB" id="9815852at2"/>
<comment type="caution">
    <text evidence="2">The sequence shown here is derived from an EMBL/GenBank/DDBJ whole genome shotgun (WGS) entry which is preliminary data.</text>
</comment>
<feature type="transmembrane region" description="Helical" evidence="1">
    <location>
        <begin position="184"/>
        <end position="206"/>
    </location>
</feature>
<evidence type="ECO:0000313" key="2">
    <source>
        <dbReference type="EMBL" id="RSU02634.1"/>
    </source>
</evidence>
<organism evidence="2 3">
    <name type="scientific">Vagococcus fluvialis</name>
    <dbReference type="NCBI Taxonomy" id="2738"/>
    <lineage>
        <taxon>Bacteria</taxon>
        <taxon>Bacillati</taxon>
        <taxon>Bacillota</taxon>
        <taxon>Bacilli</taxon>
        <taxon>Lactobacillales</taxon>
        <taxon>Enterococcaceae</taxon>
        <taxon>Vagococcus</taxon>
    </lineage>
</organism>
<dbReference type="EMBL" id="NGJX01000004">
    <property type="protein sequence ID" value="RSU02634.1"/>
    <property type="molecule type" value="Genomic_DNA"/>
</dbReference>
<keyword evidence="3" id="KW-1185">Reference proteome</keyword>
<sequence>MNTINNYVETIFMNLPDTQELAELKQDILVNMEEKYQELLSDGLSDNEAIGLVISEFGNIDELLNELEIKKQETNKEFKTSLYSQLSFEEIDEFIAMRKSLGTGVGFGVILCGIAASMIIFAVHLEAVITGVILSMFVIAVAVALFITSGLKASRFNYLEKGFLAEPQNLNYIKNENKAYEKSFVFSLIIGITLVILSSIPVLIGSQHTENILLYACGTIVIATVGCFFLIYGGTVKGGFTFLLENGIDSSISEADIKNKLYWKRFNENFWLVIVAVYLLVSFVFGIWSISWIIFPVAGVLSGIWMNDKE</sequence>
<feature type="transmembrane region" description="Helical" evidence="1">
    <location>
        <begin position="129"/>
        <end position="151"/>
    </location>
</feature>